<sequence>MANGGRGQRPAHRLTGKTSLLGIKAPDNVDISPLYFFPQAGPASPLLDSKKFPLGLIISLLMASLLSQRLLHCKRRPENHGQHHSAVLITIAAMTSAKFPALVGTADGSTAAVVHTFKVCCNSSNNGHLETREVRETQVNVRRTTSYITIRKCQTRTLQKSA</sequence>
<reference evidence="1 2" key="1">
    <citation type="journal article" date="2016" name="Nat. Commun.">
        <title>Extremotolerant tardigrade genome and improved radiotolerance of human cultured cells by tardigrade-unique protein.</title>
        <authorList>
            <person name="Hashimoto T."/>
            <person name="Horikawa D.D."/>
            <person name="Saito Y."/>
            <person name="Kuwahara H."/>
            <person name="Kozuka-Hata H."/>
            <person name="Shin-I T."/>
            <person name="Minakuchi Y."/>
            <person name="Ohishi K."/>
            <person name="Motoyama A."/>
            <person name="Aizu T."/>
            <person name="Enomoto A."/>
            <person name="Kondo K."/>
            <person name="Tanaka S."/>
            <person name="Hara Y."/>
            <person name="Koshikawa S."/>
            <person name="Sagara H."/>
            <person name="Miura T."/>
            <person name="Yokobori S."/>
            <person name="Miyagawa K."/>
            <person name="Suzuki Y."/>
            <person name="Kubo T."/>
            <person name="Oyama M."/>
            <person name="Kohara Y."/>
            <person name="Fujiyama A."/>
            <person name="Arakawa K."/>
            <person name="Katayama T."/>
            <person name="Toyoda A."/>
            <person name="Kunieda T."/>
        </authorList>
    </citation>
    <scope>NUCLEOTIDE SEQUENCE [LARGE SCALE GENOMIC DNA]</scope>
    <source>
        <strain evidence="1 2">YOKOZUNA-1</strain>
    </source>
</reference>
<accession>A0A1D1VAM3</accession>
<organism evidence="1 2">
    <name type="scientific">Ramazzottius varieornatus</name>
    <name type="common">Water bear</name>
    <name type="synonym">Tardigrade</name>
    <dbReference type="NCBI Taxonomy" id="947166"/>
    <lineage>
        <taxon>Eukaryota</taxon>
        <taxon>Metazoa</taxon>
        <taxon>Ecdysozoa</taxon>
        <taxon>Tardigrada</taxon>
        <taxon>Eutardigrada</taxon>
        <taxon>Parachela</taxon>
        <taxon>Hypsibioidea</taxon>
        <taxon>Ramazzottiidae</taxon>
        <taxon>Ramazzottius</taxon>
    </lineage>
</organism>
<evidence type="ECO:0000313" key="2">
    <source>
        <dbReference type="Proteomes" id="UP000186922"/>
    </source>
</evidence>
<name>A0A1D1VAM3_RAMVA</name>
<keyword evidence="2" id="KW-1185">Reference proteome</keyword>
<proteinExistence type="predicted"/>
<dbReference type="Proteomes" id="UP000186922">
    <property type="component" value="Unassembled WGS sequence"/>
</dbReference>
<dbReference type="EMBL" id="BDGG01000004">
    <property type="protein sequence ID" value="GAU97865.1"/>
    <property type="molecule type" value="Genomic_DNA"/>
</dbReference>
<comment type="caution">
    <text evidence="1">The sequence shown here is derived from an EMBL/GenBank/DDBJ whole genome shotgun (WGS) entry which is preliminary data.</text>
</comment>
<gene>
    <name evidence="1" type="primary">RvY_09091-1</name>
    <name evidence="1" type="synonym">RvY_09091.1</name>
    <name evidence="1" type="ORF">RvY_09091</name>
</gene>
<dbReference type="AlphaFoldDB" id="A0A1D1VAM3"/>
<protein>
    <submittedName>
        <fullName evidence="1">Uncharacterized protein</fullName>
    </submittedName>
</protein>
<evidence type="ECO:0000313" key="1">
    <source>
        <dbReference type="EMBL" id="GAU97865.1"/>
    </source>
</evidence>